<evidence type="ECO:0000256" key="1">
    <source>
        <dbReference type="SAM" id="MobiDB-lite"/>
    </source>
</evidence>
<evidence type="ECO:0000313" key="5">
    <source>
        <dbReference type="Proteomes" id="UP000276029"/>
    </source>
</evidence>
<feature type="compositionally biased region" description="Basic and acidic residues" evidence="1">
    <location>
        <begin position="82"/>
        <end position="92"/>
    </location>
</feature>
<evidence type="ECO:0000313" key="3">
    <source>
        <dbReference type="EMBL" id="RKS88016.1"/>
    </source>
</evidence>
<dbReference type="PANTHER" id="PTHR12910:SF2">
    <property type="entry name" value="NADH DEHYDROGENASE [UBIQUINONE] 1 ALPHA SUBCOMPLEX SUBUNIT 12"/>
    <property type="match status" value="1"/>
</dbReference>
<dbReference type="EMBL" id="RBWX01000009">
    <property type="protein sequence ID" value="RKS88016.1"/>
    <property type="molecule type" value="Genomic_DNA"/>
</dbReference>
<dbReference type="AlphaFoldDB" id="A0AAD1D8E6"/>
<dbReference type="PANTHER" id="PTHR12910">
    <property type="entry name" value="NADH-UBIQUINONE OXIDOREDUCTASE SUBUNIT B17.2"/>
    <property type="match status" value="1"/>
</dbReference>
<protein>
    <submittedName>
        <fullName evidence="2">NADH dehydrogenase</fullName>
    </submittedName>
    <submittedName>
        <fullName evidence="3">NADH:ubiquinone oxidoreductase subunit</fullName>
    </submittedName>
</protein>
<proteinExistence type="predicted"/>
<name>A0AAD1D8E6_SPHMI</name>
<keyword evidence="5" id="KW-1185">Reference proteome</keyword>
<dbReference type="Pfam" id="PF05071">
    <property type="entry name" value="NDUFA12"/>
    <property type="match status" value="1"/>
</dbReference>
<evidence type="ECO:0000313" key="4">
    <source>
        <dbReference type="Proteomes" id="UP000275727"/>
    </source>
</evidence>
<reference evidence="2 4" key="1">
    <citation type="submission" date="2018-06" db="EMBL/GenBank/DDBJ databases">
        <title>Complete Genome Sequence of the Microcystin-Degrading Bacterium Sphingosinicella microcystinivorans Strain B-9.</title>
        <authorList>
            <person name="Jin H."/>
            <person name="Nishizawa T."/>
            <person name="Guo Y."/>
            <person name="Nishizawa A."/>
            <person name="Park H."/>
            <person name="Kato H."/>
            <person name="Tsuji K."/>
            <person name="Harada K."/>
        </authorList>
    </citation>
    <scope>NUCLEOTIDE SEQUENCE [LARGE SCALE GENOMIC DNA]</scope>
    <source>
        <strain evidence="2 4">B9</strain>
    </source>
</reference>
<feature type="region of interest" description="Disordered" evidence="1">
    <location>
        <begin position="80"/>
        <end position="130"/>
    </location>
</feature>
<sequence>MGLFKSIFTWWDGPTWGTRYMTRFHGEEVGQDADGNRYFRKAGKRAERRWVIYNGLNEASRVPPEWHGWLHKSTDVLPGESKLPRKTWEKPHNANPTGTTAAWHRPGTLASVTPRARATGDYEAWSPEEA</sequence>
<dbReference type="Proteomes" id="UP000276029">
    <property type="component" value="Unassembled WGS sequence"/>
</dbReference>
<organism evidence="2 4">
    <name type="scientific">Sphingosinicella microcystinivorans</name>
    <dbReference type="NCBI Taxonomy" id="335406"/>
    <lineage>
        <taxon>Bacteria</taxon>
        <taxon>Pseudomonadati</taxon>
        <taxon>Pseudomonadota</taxon>
        <taxon>Alphaproteobacteria</taxon>
        <taxon>Sphingomonadales</taxon>
        <taxon>Sphingosinicellaceae</taxon>
        <taxon>Sphingosinicella</taxon>
    </lineage>
</organism>
<dbReference type="EMBL" id="AP018711">
    <property type="protein sequence ID" value="BBE35827.1"/>
    <property type="molecule type" value="Genomic_DNA"/>
</dbReference>
<dbReference type="GO" id="GO:0006979">
    <property type="term" value="P:response to oxidative stress"/>
    <property type="evidence" value="ECO:0007669"/>
    <property type="project" value="TreeGrafter"/>
</dbReference>
<dbReference type="GO" id="GO:0045271">
    <property type="term" value="C:respiratory chain complex I"/>
    <property type="evidence" value="ECO:0007669"/>
    <property type="project" value="InterPro"/>
</dbReference>
<evidence type="ECO:0000313" key="2">
    <source>
        <dbReference type="EMBL" id="BBE35827.1"/>
    </source>
</evidence>
<accession>A0AAD1D8E6</accession>
<dbReference type="Proteomes" id="UP000275727">
    <property type="component" value="Chromosome"/>
</dbReference>
<gene>
    <name evidence="3" type="ORF">DFR51_2663</name>
    <name evidence="2" type="ORF">SmB9_34850</name>
</gene>
<reference evidence="3 5" key="2">
    <citation type="submission" date="2018-10" db="EMBL/GenBank/DDBJ databases">
        <title>Genomic Encyclopedia of Type Strains, Phase IV (KMG-IV): sequencing the most valuable type-strain genomes for metagenomic binning, comparative biology and taxonomic classification.</title>
        <authorList>
            <person name="Goeker M."/>
        </authorList>
    </citation>
    <scope>NUCLEOTIDE SEQUENCE [LARGE SCALE GENOMIC DNA]</scope>
    <source>
        <strain evidence="3 5">DSM 19791</strain>
    </source>
</reference>
<dbReference type="KEGG" id="smic:SmB9_34850"/>
<dbReference type="NCBIfam" id="NF006040">
    <property type="entry name" value="PRK08183.1"/>
    <property type="match status" value="1"/>
</dbReference>
<dbReference type="InterPro" id="IPR007763">
    <property type="entry name" value="NDUFA12"/>
</dbReference>
<dbReference type="RefSeq" id="WP_121051910.1">
    <property type="nucleotide sequence ID" value="NZ_AP018711.1"/>
</dbReference>